<protein>
    <submittedName>
        <fullName evidence="1">Uncharacterized protein</fullName>
    </submittedName>
</protein>
<evidence type="ECO:0000313" key="2">
    <source>
        <dbReference type="Proteomes" id="UP000005045"/>
    </source>
</evidence>
<dbReference type="AlphaFoldDB" id="B1G481"/>
<dbReference type="Proteomes" id="UP000005045">
    <property type="component" value="Unassembled WGS sequence"/>
</dbReference>
<evidence type="ECO:0000313" key="1">
    <source>
        <dbReference type="EMBL" id="EDT09094.1"/>
    </source>
</evidence>
<gene>
    <name evidence="1" type="ORF">BgramDRAFT_4146</name>
</gene>
<sequence>MNQPTICITVPILSLESTVWFSVYGFGWGYRAFELSRHTVCESLGARDMSEQQILLAFQLGKRQILDAVLQQASLCYHGERILLSLDAKSQRMRTDAPKMPKAGAKEEAAHMENWLANNSTIALQIN</sequence>
<reference evidence="1 2" key="1">
    <citation type="submission" date="2008-03" db="EMBL/GenBank/DDBJ databases">
        <title>Sequencing of the draft genome and assembly of Burkholderia graminis C4D1M.</title>
        <authorList>
            <consortium name="US DOE Joint Genome Institute (JGI-PGF)"/>
            <person name="Copeland A."/>
            <person name="Lucas S."/>
            <person name="Lapidus A."/>
            <person name="Glavina del Rio T."/>
            <person name="Dalin E."/>
            <person name="Tice H."/>
            <person name="Bruce D."/>
            <person name="Goodwin L."/>
            <person name="Pitluck S."/>
            <person name="Larimer F."/>
            <person name="Land M.L."/>
            <person name="Hauser L."/>
            <person name="Tiedje J."/>
            <person name="Richardson P."/>
        </authorList>
    </citation>
    <scope>NUCLEOTIDE SEQUENCE [LARGE SCALE GENOMIC DNA]</scope>
    <source>
        <strain evidence="2">ATCC 700544 / DSM 17151 / LMG 18924 / NCIMB 13744 / C4D1M</strain>
    </source>
</reference>
<comment type="caution">
    <text evidence="1">The sequence shown here is derived from an EMBL/GenBank/DDBJ whole genome shotgun (WGS) entry which is preliminary data.</text>
</comment>
<accession>B1G481</accession>
<dbReference type="EMBL" id="ABLD01000013">
    <property type="protein sequence ID" value="EDT09094.1"/>
    <property type="molecule type" value="Genomic_DNA"/>
</dbReference>
<proteinExistence type="predicted"/>
<keyword evidence="2" id="KW-1185">Reference proteome</keyword>
<name>B1G481_PARG4</name>
<organism evidence="1 2">
    <name type="scientific">Paraburkholderia graminis (strain ATCC 700544 / DSM 17151 / LMG 18924 / NCIMB 13744 / C4D1M)</name>
    <dbReference type="NCBI Taxonomy" id="396598"/>
    <lineage>
        <taxon>Bacteria</taxon>
        <taxon>Pseudomonadati</taxon>
        <taxon>Pseudomonadota</taxon>
        <taxon>Betaproteobacteria</taxon>
        <taxon>Burkholderiales</taxon>
        <taxon>Burkholderiaceae</taxon>
        <taxon>Paraburkholderia</taxon>
    </lineage>
</organism>
<dbReference type="RefSeq" id="WP_006050710.1">
    <property type="nucleotide sequence ID" value="NZ_ABLD01000013.1"/>
</dbReference>